<feature type="region of interest" description="Disordered" evidence="3">
    <location>
        <begin position="401"/>
        <end position="444"/>
    </location>
</feature>
<dbReference type="EMBL" id="JBANMG010000010">
    <property type="protein sequence ID" value="KAK6948259.1"/>
    <property type="molecule type" value="Genomic_DNA"/>
</dbReference>
<name>A0AAX6M6N3_9PEZI</name>
<dbReference type="FunFam" id="1.10.287.2720:FF:000001">
    <property type="entry name" value="Oxysterol-binding OBPalpha"/>
    <property type="match status" value="1"/>
</dbReference>
<feature type="compositionally biased region" description="Polar residues" evidence="3">
    <location>
        <begin position="401"/>
        <end position="419"/>
    </location>
</feature>
<evidence type="ECO:0000256" key="1">
    <source>
        <dbReference type="ARBA" id="ARBA00008842"/>
    </source>
</evidence>
<evidence type="ECO:0000259" key="4">
    <source>
        <dbReference type="Pfam" id="PF24586"/>
    </source>
</evidence>
<feature type="compositionally biased region" description="Basic and acidic residues" evidence="3">
    <location>
        <begin position="1"/>
        <end position="17"/>
    </location>
</feature>
<reference evidence="8 9" key="1">
    <citation type="journal article" date="2024" name="Front Chem Biol">
        <title>Unveiling the potential of Daldinia eschscholtzii MFLUCC 19-0629 through bioactivity and bioinformatics studies for enhanced sustainable agriculture production.</title>
        <authorList>
            <person name="Brooks S."/>
            <person name="Weaver J.A."/>
            <person name="Klomchit A."/>
            <person name="Alharthi S.A."/>
            <person name="Onlamun T."/>
            <person name="Nurani R."/>
            <person name="Vong T.K."/>
            <person name="Alberti F."/>
            <person name="Greco C."/>
        </authorList>
    </citation>
    <scope>NUCLEOTIDE SEQUENCE [LARGE SCALE GENOMIC DNA]</scope>
    <source>
        <strain evidence="8">MFLUCC 19-0629</strain>
    </source>
</reference>
<dbReference type="Pfam" id="PF24588">
    <property type="entry name" value="DUF7613"/>
    <property type="match status" value="1"/>
</dbReference>
<gene>
    <name evidence="8" type="ORF">Daesc_010023</name>
</gene>
<feature type="compositionally biased region" description="Polar residues" evidence="3">
    <location>
        <begin position="340"/>
        <end position="352"/>
    </location>
</feature>
<dbReference type="GO" id="GO:0032934">
    <property type="term" value="F:sterol binding"/>
    <property type="evidence" value="ECO:0007669"/>
    <property type="project" value="TreeGrafter"/>
</dbReference>
<dbReference type="InterPro" id="IPR000648">
    <property type="entry name" value="Oxysterol-bd"/>
</dbReference>
<proteinExistence type="inferred from homology"/>
<dbReference type="InterPro" id="IPR056030">
    <property type="entry name" value="DUF7611"/>
</dbReference>
<feature type="compositionally biased region" description="Pro residues" evidence="3">
    <location>
        <begin position="57"/>
        <end position="68"/>
    </location>
</feature>
<comment type="similarity">
    <text evidence="1 2">Belongs to the OSBP family.</text>
</comment>
<dbReference type="Pfam" id="PF24587">
    <property type="entry name" value="DUF7612"/>
    <property type="match status" value="1"/>
</dbReference>
<organism evidence="8 9">
    <name type="scientific">Daldinia eschscholtzii</name>
    <dbReference type="NCBI Taxonomy" id="292717"/>
    <lineage>
        <taxon>Eukaryota</taxon>
        <taxon>Fungi</taxon>
        <taxon>Dikarya</taxon>
        <taxon>Ascomycota</taxon>
        <taxon>Pezizomycotina</taxon>
        <taxon>Sordariomycetes</taxon>
        <taxon>Xylariomycetidae</taxon>
        <taxon>Xylariales</taxon>
        <taxon>Hypoxylaceae</taxon>
        <taxon>Daldinia</taxon>
    </lineage>
</organism>
<evidence type="ECO:0000256" key="3">
    <source>
        <dbReference type="SAM" id="MobiDB-lite"/>
    </source>
</evidence>
<feature type="domain" description="DUF7613" evidence="6">
    <location>
        <begin position="894"/>
        <end position="1050"/>
    </location>
</feature>
<feature type="compositionally biased region" description="Basic residues" evidence="3">
    <location>
        <begin position="94"/>
        <end position="106"/>
    </location>
</feature>
<accession>A0AAX6M6N3</accession>
<feature type="compositionally biased region" description="Polar residues" evidence="3">
    <location>
        <begin position="219"/>
        <end position="229"/>
    </location>
</feature>
<dbReference type="PROSITE" id="PS01013">
    <property type="entry name" value="OSBP"/>
    <property type="match status" value="1"/>
</dbReference>
<evidence type="ECO:0000256" key="2">
    <source>
        <dbReference type="RuleBase" id="RU003844"/>
    </source>
</evidence>
<dbReference type="Gene3D" id="2.40.160.120">
    <property type="match status" value="1"/>
</dbReference>
<feature type="compositionally biased region" description="Polar residues" evidence="3">
    <location>
        <begin position="312"/>
        <end position="332"/>
    </location>
</feature>
<dbReference type="InterPro" id="IPR018494">
    <property type="entry name" value="Oxysterol-bd_CS"/>
</dbReference>
<sequence>MENDAHNEGSRRRDRIMGKLFGSSSAARDRKLTNEESANDISDFLGHSDRLTVSHPVPQPPPTVPRGPPTLALDTSKASRFPQTLGVEESQQRARSRSPSRPKRNKGLSVRFADTYPEIIGEGGDECEIIVAEIGRKKRSKSTPLSAPIPPTKEGHEYARQVGAFQEIQKKEDEFIPGPIRRTQTGFSMISDSQSDEPASTPISSPEPPKPRAVPAGAASQTRFLGTSSQKDENRRSFIEIHQQEQRQAEGMAFAEAMRSASANSHHQWDDQSSSPEPVRDTPPRLKSIPVPTMQEPTPPPERSMSHRDHSSVSPSLQESISSVLRTQSTRSPLRPSPIPQTQAKSPSTASLASPYHELSQPPTSPLPPLPSHDALPDFEMVQTMPQRPVSPDEVRVKTTHINDSPTSTYSNSVHSTPDVSHKATPITRNPSRGLPPSPEKTTRKLQEAVVSADVDALELFIVRTKHLYELFRLHAEQKKPLGTSRPEDMCRAALWWFLKGRTALETIIRSRPANPDEPRLLMARYQAYTDLAKGYWLLEQALPEIAEGKYSPVDGELGEVRHVLISNLRKLSGSMKRNGFLPPEEPFLPQTMDKSIWVEYPAVSQDIVALLNGVWGSVVTAVSQPVRSMEALEALPVGDTTKYFNFGRVMTNVYFMEQGIDSRQACFPCMLSVVRSQNEPNLNFVIASQNGSVSLRIQADKNAGLTWQDVRWRPDPHEIHIKLPRGFMLAVECSQQDYRMLWSMYDFSAKVQSYLYPRKDEIMKHSTVLRGFHYFDANPQGRTFPKEPVGQCSIGLFEKLLKENSPTGPRTFHRGFRLAVVTGPRIRTLSGVTHLFPPQLPVQFAMLRGEQRAPVLQLEFNDGKDKGRMVLTFNDDQEREMVLKMITGTFVNQDEEVIAEVPLEGMNMSETVSDTKGGLPAIQRLPWQRARIINDKYSEVPPTVLAEKLRVEIESLDKTGVGVVSTITDRVNVAPGELKLRLGTKDILTLQVLRQAQVDMTVSILETLIPRESHREFHGLQNTIQRGPTVRTYRFPSFRDLHAFQAGLTGYTVLFDGIAASLNISRRRMVVPIHKKWEAGTTRVQVVQQEKTVQLLAFFEDWHHGQCMGFILKGTDVFESFNRNGKAGLKLADAKFPLPKTPHEGGDKTDDMAFLCLDMPDFAGEHDDITIIFEDSFEVLKSLTFMPPHAGSRSSGEGAEDDDTSIIEPEQGNVLTHIISQLRPGADLSRVVLPTFILEPRSMLERITNFMCHPEMLLPIPDIEDPVERFVAVVKFYLSGWHIRPPGVKKPLNPILGEVFSCYWDLPDNTRAYYISEQTSHHPPKSSYFYMAPDHHIRIDGTLKPRSKFLGNSAASLMEGIAVLSLLNRGKNPKQGER</sequence>
<dbReference type="Proteomes" id="UP001369815">
    <property type="component" value="Unassembled WGS sequence"/>
</dbReference>
<comment type="caution">
    <text evidence="8">The sequence shown here is derived from an EMBL/GenBank/DDBJ whole genome shotgun (WGS) entry which is preliminary data.</text>
</comment>
<evidence type="ECO:0000259" key="5">
    <source>
        <dbReference type="Pfam" id="PF24587"/>
    </source>
</evidence>
<feature type="domain" description="DUF7611" evidence="4">
    <location>
        <begin position="601"/>
        <end position="756"/>
    </location>
</feature>
<dbReference type="Pfam" id="PF24589">
    <property type="entry name" value="DUF7614"/>
    <property type="match status" value="1"/>
</dbReference>
<protein>
    <submittedName>
        <fullName evidence="8">Uncharacterized protein</fullName>
    </submittedName>
</protein>
<feature type="region of interest" description="Disordered" evidence="3">
    <location>
        <begin position="137"/>
        <end position="157"/>
    </location>
</feature>
<dbReference type="GO" id="GO:0005829">
    <property type="term" value="C:cytosol"/>
    <property type="evidence" value="ECO:0007669"/>
    <property type="project" value="TreeGrafter"/>
</dbReference>
<evidence type="ECO:0000259" key="7">
    <source>
        <dbReference type="Pfam" id="PF24589"/>
    </source>
</evidence>
<dbReference type="InterPro" id="IPR037239">
    <property type="entry name" value="OSBP_sf"/>
</dbReference>
<feature type="region of interest" description="Disordered" evidence="3">
    <location>
        <begin position="1"/>
        <end position="108"/>
    </location>
</feature>
<keyword evidence="9" id="KW-1185">Reference proteome</keyword>
<dbReference type="GO" id="GO:0016020">
    <property type="term" value="C:membrane"/>
    <property type="evidence" value="ECO:0007669"/>
    <property type="project" value="TreeGrafter"/>
</dbReference>
<dbReference type="SUPFAM" id="SSF144000">
    <property type="entry name" value="Oxysterol-binding protein-like"/>
    <property type="match status" value="1"/>
</dbReference>
<dbReference type="PANTHER" id="PTHR10972:SF102">
    <property type="entry name" value="OXYSTEROL-BINDING PROTEIN"/>
    <property type="match status" value="1"/>
</dbReference>
<feature type="compositionally biased region" description="Polar residues" evidence="3">
    <location>
        <begin position="182"/>
        <end position="204"/>
    </location>
</feature>
<evidence type="ECO:0000313" key="8">
    <source>
        <dbReference type="EMBL" id="KAK6948259.1"/>
    </source>
</evidence>
<dbReference type="PANTHER" id="PTHR10972">
    <property type="entry name" value="OXYSTEROL-BINDING PROTEIN-RELATED"/>
    <property type="match status" value="1"/>
</dbReference>
<feature type="compositionally biased region" description="Polar residues" evidence="3">
    <location>
        <begin position="261"/>
        <end position="276"/>
    </location>
</feature>
<feature type="domain" description="DUF7614" evidence="7">
    <location>
        <begin position="1056"/>
        <end position="1180"/>
    </location>
</feature>
<evidence type="ECO:0000313" key="9">
    <source>
        <dbReference type="Proteomes" id="UP001369815"/>
    </source>
</evidence>
<dbReference type="InterPro" id="IPR056032">
    <property type="entry name" value="DUF7613"/>
</dbReference>
<feature type="compositionally biased region" description="Basic and acidic residues" evidence="3">
    <location>
        <begin position="230"/>
        <end position="248"/>
    </location>
</feature>
<feature type="domain" description="DUF7612" evidence="5">
    <location>
        <begin position="758"/>
        <end position="890"/>
    </location>
</feature>
<dbReference type="InterPro" id="IPR056031">
    <property type="entry name" value="DUF7612"/>
</dbReference>
<dbReference type="InterPro" id="IPR056033">
    <property type="entry name" value="DUF7614"/>
</dbReference>
<feature type="region of interest" description="Disordered" evidence="3">
    <location>
        <begin position="170"/>
        <end position="376"/>
    </location>
</feature>
<dbReference type="Pfam" id="PF01237">
    <property type="entry name" value="Oxysterol_BP"/>
    <property type="match status" value="1"/>
</dbReference>
<dbReference type="Pfam" id="PF24586">
    <property type="entry name" value="DUF7611"/>
    <property type="match status" value="1"/>
</dbReference>
<evidence type="ECO:0000259" key="6">
    <source>
        <dbReference type="Pfam" id="PF24588"/>
    </source>
</evidence>
<dbReference type="GO" id="GO:0032541">
    <property type="term" value="C:cortical endoplasmic reticulum"/>
    <property type="evidence" value="ECO:0007669"/>
    <property type="project" value="TreeGrafter"/>
</dbReference>
<dbReference type="Gene3D" id="1.10.287.2720">
    <property type="match status" value="1"/>
</dbReference>